<sequence length="124" mass="14200">MLTDQEIEAGKAKLRYTSDVLHEHNDCIRLAYEWLDAQVTIKSGAKKFRPLKHIIEKWAGRYVSQSDVEVAAIMHPRITGEYPNYNLSAKIVLPNDRRLQGIGEALTQGQRDRMDRSIYSTVEA</sequence>
<accession>A0A147ITH6</accession>
<proteinExistence type="predicted"/>
<dbReference type="EMBL" id="LDTE01000063">
    <property type="protein sequence ID" value="KTT98682.1"/>
    <property type="molecule type" value="Genomic_DNA"/>
</dbReference>
<dbReference type="OrthoDB" id="8242373at2"/>
<dbReference type="AlphaFoldDB" id="A0A147ITH6"/>
<dbReference type="Proteomes" id="UP000074072">
    <property type="component" value="Unassembled WGS sequence"/>
</dbReference>
<evidence type="ECO:0000313" key="1">
    <source>
        <dbReference type="EMBL" id="KTT98682.1"/>
    </source>
</evidence>
<organism evidence="1 2">
    <name type="scientific">Sphingomonas sanguinis</name>
    <dbReference type="NCBI Taxonomy" id="33051"/>
    <lineage>
        <taxon>Bacteria</taxon>
        <taxon>Pseudomonadati</taxon>
        <taxon>Pseudomonadota</taxon>
        <taxon>Alphaproteobacteria</taxon>
        <taxon>Sphingomonadales</taxon>
        <taxon>Sphingomonadaceae</taxon>
        <taxon>Sphingomonas</taxon>
    </lineage>
</organism>
<reference evidence="1 2" key="1">
    <citation type="journal article" date="2016" name="Front. Microbiol.">
        <title>Genomic Resource of Rice Seed Associated Bacteria.</title>
        <authorList>
            <person name="Midha S."/>
            <person name="Bansal K."/>
            <person name="Sharma S."/>
            <person name="Kumar N."/>
            <person name="Patil P.P."/>
            <person name="Chaudhry V."/>
            <person name="Patil P.B."/>
        </authorList>
    </citation>
    <scope>NUCLEOTIDE SEQUENCE [LARGE SCALE GENOMIC DNA]</scope>
    <source>
        <strain evidence="1 2">SB4</strain>
    </source>
</reference>
<dbReference type="PATRIC" id="fig|33051.4.peg.2861"/>
<comment type="caution">
    <text evidence="1">The sequence shown here is derived from an EMBL/GenBank/DDBJ whole genome shotgun (WGS) entry which is preliminary data.</text>
</comment>
<protein>
    <submittedName>
        <fullName evidence="1">Uncharacterized protein</fullName>
    </submittedName>
</protein>
<evidence type="ECO:0000313" key="2">
    <source>
        <dbReference type="Proteomes" id="UP000074072"/>
    </source>
</evidence>
<gene>
    <name evidence="1" type="ORF">SB4_10550</name>
</gene>
<name>A0A147ITH6_9SPHN</name>